<reference evidence="1" key="1">
    <citation type="journal article" date="2021" name="Proc. Natl. Acad. Sci. U.S.A.">
        <title>A Catalog of Tens of Thousands of Viruses from Human Metagenomes Reveals Hidden Associations with Chronic Diseases.</title>
        <authorList>
            <person name="Tisza M.J."/>
            <person name="Buck C.B."/>
        </authorList>
    </citation>
    <scope>NUCLEOTIDE SEQUENCE</scope>
    <source>
        <strain evidence="1">Ct7oE3</strain>
    </source>
</reference>
<sequence length="731" mass="79434">MSDYKSKTTSKDVESLEKRIKYLTDSLIELEKFSNFEIKMDFSSIGGSIGSLTELDAGIKKIMLGFETFKSGGFDNIFKELATSGSPLAQLYTTINDGILNCIPSLATHTVATTASAGATTVATGATTAFGAALSFLQANPLMAVIGTLGLVVGALTLFGDNESEAEKETRLFNEAQEAKRNELIETSKAINESTTASIQKAKDAEIQSDVLKSFVSNLTGLADENGYVKNLEEAQYYVDQINSAMPGTVKLTEDGKLTWLKNADAIDENIKQLERKAKVEAYYDGYVESLKNETKLRSELTLAQNNYNTELEKQQEYQAKFNELMAKSREGVLSSQEAENLTYYREQIEASNEKLGQYSETLDKAKGAYEANAKGAELYNQAVGALDGSIESSAQLQLEEYTALDENGKVTWDSLAAASEDCKNRITTAQGDELEVVKMTSGLLQEEMLKKAYEQGASYDEMVAKLKESGAIMNEEEEKQLKKSYGLWQLNSKDIQTAQAVGLDALKLSKMTALSQMNDNDKEKLSENVKLFAEKGDASGIELCNKLAASLETNNGEITDETKAIMAQIEQRAKAADPRTQIEVDGPSKAELDNINKTTEKGIKDQNIGVGLKPTQKGFSILGHTFSLDWLPFAEGGFPETGQLFVAREAGPELVGRINGKTAVANNDQIVTGISSGVYNAVRSAMQGNGGNGNMNIHATFVMDGEVVGKQVIKYHNGVVKRTGTTPLMI</sequence>
<organism evidence="1">
    <name type="scientific">Caudovirales sp. ct7oE3</name>
    <dbReference type="NCBI Taxonomy" id="2826768"/>
    <lineage>
        <taxon>Viruses</taxon>
        <taxon>Duplodnaviria</taxon>
        <taxon>Heunggongvirae</taxon>
        <taxon>Uroviricota</taxon>
        <taxon>Caudoviricetes</taxon>
    </lineage>
</organism>
<dbReference type="EMBL" id="BK014781">
    <property type="protein sequence ID" value="DAD75386.1"/>
    <property type="molecule type" value="Genomic_DNA"/>
</dbReference>
<name>A0A8S5LZJ2_9CAUD</name>
<protein>
    <submittedName>
        <fullName evidence="1">Uncharacterized protein</fullName>
    </submittedName>
</protein>
<accession>A0A8S5LZJ2</accession>
<evidence type="ECO:0000313" key="1">
    <source>
        <dbReference type="EMBL" id="DAD75386.1"/>
    </source>
</evidence>
<proteinExistence type="predicted"/>